<proteinExistence type="predicted"/>
<dbReference type="Proteomes" id="UP000887116">
    <property type="component" value="Unassembled WGS sequence"/>
</dbReference>
<evidence type="ECO:0000313" key="1">
    <source>
        <dbReference type="EMBL" id="GFQ76251.1"/>
    </source>
</evidence>
<organism evidence="1 2">
    <name type="scientific">Trichonephila clavata</name>
    <name type="common">Joro spider</name>
    <name type="synonym">Nephila clavata</name>
    <dbReference type="NCBI Taxonomy" id="2740835"/>
    <lineage>
        <taxon>Eukaryota</taxon>
        <taxon>Metazoa</taxon>
        <taxon>Ecdysozoa</taxon>
        <taxon>Arthropoda</taxon>
        <taxon>Chelicerata</taxon>
        <taxon>Arachnida</taxon>
        <taxon>Araneae</taxon>
        <taxon>Araneomorphae</taxon>
        <taxon>Entelegynae</taxon>
        <taxon>Araneoidea</taxon>
        <taxon>Nephilidae</taxon>
        <taxon>Trichonephila</taxon>
    </lineage>
</organism>
<sequence>MVSLQLATTRTRQNKHCRKRQQDVTTRLATVRGEQVDRRTLYRRLGSGHPSSMTATFEQQWGNYESQNDPLPSGQHENQACCNRKFKCIAQTHWNHCSPAETNTDVPSQNIELIHIKKSEWTPTGLPQGQCL</sequence>
<accession>A0A8X6KKA9</accession>
<reference evidence="1" key="1">
    <citation type="submission" date="2020-07" db="EMBL/GenBank/DDBJ databases">
        <title>Multicomponent nature underlies the extraordinary mechanical properties of spider dragline silk.</title>
        <authorList>
            <person name="Kono N."/>
            <person name="Nakamura H."/>
            <person name="Mori M."/>
            <person name="Yoshida Y."/>
            <person name="Ohtoshi R."/>
            <person name="Malay A.D."/>
            <person name="Moran D.A.P."/>
            <person name="Tomita M."/>
            <person name="Numata K."/>
            <person name="Arakawa K."/>
        </authorList>
    </citation>
    <scope>NUCLEOTIDE SEQUENCE</scope>
</reference>
<dbReference type="EMBL" id="BMAO01031600">
    <property type="protein sequence ID" value="GFQ76251.1"/>
    <property type="molecule type" value="Genomic_DNA"/>
</dbReference>
<name>A0A8X6KKA9_TRICU</name>
<comment type="caution">
    <text evidence="1">The sequence shown here is derived from an EMBL/GenBank/DDBJ whole genome shotgun (WGS) entry which is preliminary data.</text>
</comment>
<protein>
    <submittedName>
        <fullName evidence="1">Uncharacterized protein</fullName>
    </submittedName>
</protein>
<gene>
    <name evidence="1" type="ORF">TNCT_717441</name>
</gene>
<evidence type="ECO:0000313" key="2">
    <source>
        <dbReference type="Proteomes" id="UP000887116"/>
    </source>
</evidence>
<dbReference type="AlphaFoldDB" id="A0A8X6KKA9"/>
<keyword evidence="2" id="KW-1185">Reference proteome</keyword>